<dbReference type="Proteomes" id="UP000290287">
    <property type="component" value="Unassembled WGS sequence"/>
</dbReference>
<proteinExistence type="predicted"/>
<keyword evidence="2" id="KW-1185">Reference proteome</keyword>
<dbReference type="RefSeq" id="WP_129121105.1">
    <property type="nucleotide sequence ID" value="NZ_PEIB01000002.1"/>
</dbReference>
<dbReference type="InterPro" id="IPR046149">
    <property type="entry name" value="DUF6151"/>
</dbReference>
<sequence length="190" mass="21358">MNDLHFSCDCKEVTAIAKTIGRRRFNRVICYCRDCRSFAQHLGRDDILDAAGGTYLTQMPPALFEITKGHENLACLRLRSKGMYRWYTTCCNTPIANSIPGLPFVGVFDHNIESNLREIENKIGPVLGAVHRRHATGEVSVTLRKKAEATLILGVLFKLLRWKLSGLTAPNAFHPTKTKALKKPDVLHKK</sequence>
<comment type="caution">
    <text evidence="1">The sequence shown here is derived from an EMBL/GenBank/DDBJ whole genome shotgun (WGS) entry which is preliminary data.</text>
</comment>
<dbReference type="EMBL" id="PEIB01000002">
    <property type="protein sequence ID" value="RXJ74635.1"/>
    <property type="molecule type" value="Genomic_DNA"/>
</dbReference>
<protein>
    <recommendedName>
        <fullName evidence="3">CENP-V/GFA domain-containing protein</fullName>
    </recommendedName>
</protein>
<name>A0A4Q0YUX3_9GAMM</name>
<reference evidence="1 2" key="1">
    <citation type="submission" date="2017-10" db="EMBL/GenBank/DDBJ databases">
        <title>Nyctiphanis sp. nov., isolated from the stomach of the euphausiid Nyctiphanes simplex (Hansen, 1911) in the Gulf of California.</title>
        <authorList>
            <person name="Gomez-Gil B."/>
            <person name="Aguilar-Mendez M."/>
            <person name="Lopez-Cortes A."/>
            <person name="Gomez-Gutierrez J."/>
            <person name="Roque A."/>
            <person name="Lang E."/>
            <person name="Gonzalez-Castillo A."/>
        </authorList>
    </citation>
    <scope>NUCLEOTIDE SEQUENCE [LARGE SCALE GENOMIC DNA]</scope>
    <source>
        <strain evidence="1 2">CAIM 600</strain>
    </source>
</reference>
<dbReference type="OrthoDB" id="5500342at2"/>
<dbReference type="AlphaFoldDB" id="A0A4Q0YUX3"/>
<accession>A0A4Q0YUX3</accession>
<evidence type="ECO:0000313" key="1">
    <source>
        <dbReference type="EMBL" id="RXJ74635.1"/>
    </source>
</evidence>
<dbReference type="Pfam" id="PF19648">
    <property type="entry name" value="DUF6151"/>
    <property type="match status" value="1"/>
</dbReference>
<evidence type="ECO:0008006" key="3">
    <source>
        <dbReference type="Google" id="ProtNLM"/>
    </source>
</evidence>
<gene>
    <name evidence="1" type="ORF">CS022_03475</name>
</gene>
<evidence type="ECO:0000313" key="2">
    <source>
        <dbReference type="Proteomes" id="UP000290287"/>
    </source>
</evidence>
<organism evidence="1 2">
    <name type="scientific">Veronia nyctiphanis</name>
    <dbReference type="NCBI Taxonomy" id="1278244"/>
    <lineage>
        <taxon>Bacteria</taxon>
        <taxon>Pseudomonadati</taxon>
        <taxon>Pseudomonadota</taxon>
        <taxon>Gammaproteobacteria</taxon>
        <taxon>Vibrionales</taxon>
        <taxon>Vibrionaceae</taxon>
        <taxon>Veronia</taxon>
    </lineage>
</organism>
<dbReference type="Gene3D" id="3.90.1590.10">
    <property type="entry name" value="glutathione-dependent formaldehyde- activating enzyme (gfa)"/>
    <property type="match status" value="1"/>
</dbReference>